<evidence type="ECO:0000256" key="6">
    <source>
        <dbReference type="PROSITE-ProRule" id="PRU00134"/>
    </source>
</evidence>
<dbReference type="GO" id="GO:0004843">
    <property type="term" value="F:cysteine-type deubiquitinase activity"/>
    <property type="evidence" value="ECO:0007669"/>
    <property type="project" value="UniProtKB-EC"/>
</dbReference>
<protein>
    <recommendedName>
        <fullName evidence="2">ubiquitinyl hydrolase 1</fullName>
        <ecNumber evidence="2">3.4.19.12</ecNumber>
    </recommendedName>
</protein>
<dbReference type="EC" id="3.4.19.12" evidence="2"/>
<dbReference type="InterPro" id="IPR001394">
    <property type="entry name" value="Peptidase_C19_UCH"/>
</dbReference>
<comment type="caution">
    <text evidence="10">The sequence shown here is derived from an EMBL/GenBank/DDBJ whole genome shotgun (WGS) entry which is preliminary data.</text>
</comment>
<feature type="compositionally biased region" description="Polar residues" evidence="7">
    <location>
        <begin position="165"/>
        <end position="183"/>
    </location>
</feature>
<dbReference type="InterPro" id="IPR028889">
    <property type="entry name" value="USP"/>
</dbReference>
<dbReference type="PROSITE" id="PS00972">
    <property type="entry name" value="USP_1"/>
    <property type="match status" value="1"/>
</dbReference>
<feature type="compositionally biased region" description="Low complexity" evidence="7">
    <location>
        <begin position="60"/>
        <end position="91"/>
    </location>
</feature>
<evidence type="ECO:0000259" key="9">
    <source>
        <dbReference type="PROSITE" id="PS50865"/>
    </source>
</evidence>
<evidence type="ECO:0000256" key="2">
    <source>
        <dbReference type="ARBA" id="ARBA00012759"/>
    </source>
</evidence>
<feature type="region of interest" description="Disordered" evidence="7">
    <location>
        <begin position="1"/>
        <end position="91"/>
    </location>
</feature>
<evidence type="ECO:0000259" key="8">
    <source>
        <dbReference type="PROSITE" id="PS50235"/>
    </source>
</evidence>
<dbReference type="InterPro" id="IPR002893">
    <property type="entry name" value="Znf_MYND"/>
</dbReference>
<evidence type="ECO:0000313" key="11">
    <source>
        <dbReference type="Proteomes" id="UP000494206"/>
    </source>
</evidence>
<evidence type="ECO:0000313" key="10">
    <source>
        <dbReference type="EMBL" id="CAB3411041.1"/>
    </source>
</evidence>
<dbReference type="Pfam" id="PF00443">
    <property type="entry name" value="UCH"/>
    <property type="match status" value="1"/>
</dbReference>
<organism evidence="10 11">
    <name type="scientific">Caenorhabditis bovis</name>
    <dbReference type="NCBI Taxonomy" id="2654633"/>
    <lineage>
        <taxon>Eukaryota</taxon>
        <taxon>Metazoa</taxon>
        <taxon>Ecdysozoa</taxon>
        <taxon>Nematoda</taxon>
        <taxon>Chromadorea</taxon>
        <taxon>Rhabditida</taxon>
        <taxon>Rhabditina</taxon>
        <taxon>Rhabditomorpha</taxon>
        <taxon>Rhabditoidea</taxon>
        <taxon>Rhabditidae</taxon>
        <taxon>Peloderinae</taxon>
        <taxon>Caenorhabditis</taxon>
    </lineage>
</organism>
<dbReference type="PROSITE" id="PS50865">
    <property type="entry name" value="ZF_MYND_2"/>
    <property type="match status" value="1"/>
</dbReference>
<dbReference type="AlphaFoldDB" id="A0A8S1F5E7"/>
<dbReference type="Proteomes" id="UP000494206">
    <property type="component" value="Unassembled WGS sequence"/>
</dbReference>
<keyword evidence="4 6" id="KW-0863">Zinc-finger</keyword>
<dbReference type="PROSITE" id="PS01360">
    <property type="entry name" value="ZF_MYND_1"/>
    <property type="match status" value="1"/>
</dbReference>
<dbReference type="PANTHER" id="PTHR21646:SF74">
    <property type="entry name" value="UBIQUITIN CARBOXYL-TERMINAL HYDROLASE 19"/>
    <property type="match status" value="1"/>
</dbReference>
<reference evidence="10 11" key="1">
    <citation type="submission" date="2020-04" db="EMBL/GenBank/DDBJ databases">
        <authorList>
            <person name="Laetsch R D."/>
            <person name="Stevens L."/>
            <person name="Kumar S."/>
            <person name="Blaxter L. M."/>
        </authorList>
    </citation>
    <scope>NUCLEOTIDE SEQUENCE [LARGE SCALE GENOMIC DNA]</scope>
</reference>
<keyword evidence="5" id="KW-0862">Zinc</keyword>
<dbReference type="Gene3D" id="6.10.140.2220">
    <property type="match status" value="1"/>
</dbReference>
<dbReference type="InterPro" id="IPR038765">
    <property type="entry name" value="Papain-like_cys_pep_sf"/>
</dbReference>
<feature type="compositionally biased region" description="Pro residues" evidence="7">
    <location>
        <begin position="306"/>
        <end position="322"/>
    </location>
</feature>
<feature type="compositionally biased region" description="Low complexity" evidence="7">
    <location>
        <begin position="132"/>
        <end position="144"/>
    </location>
</feature>
<feature type="region of interest" description="Disordered" evidence="7">
    <location>
        <begin position="128"/>
        <end position="183"/>
    </location>
</feature>
<dbReference type="PROSITE" id="PS50235">
    <property type="entry name" value="USP_3"/>
    <property type="match status" value="1"/>
</dbReference>
<dbReference type="SUPFAM" id="SSF54001">
    <property type="entry name" value="Cysteine proteinases"/>
    <property type="match status" value="1"/>
</dbReference>
<dbReference type="EMBL" id="CADEPM010000012">
    <property type="protein sequence ID" value="CAB3411041.1"/>
    <property type="molecule type" value="Genomic_DNA"/>
</dbReference>
<feature type="region of interest" description="Disordered" evidence="7">
    <location>
        <begin position="790"/>
        <end position="831"/>
    </location>
</feature>
<dbReference type="GO" id="GO:0016579">
    <property type="term" value="P:protein deubiquitination"/>
    <property type="evidence" value="ECO:0007669"/>
    <property type="project" value="InterPro"/>
</dbReference>
<feature type="domain" description="USP" evidence="8">
    <location>
        <begin position="385"/>
        <end position="1079"/>
    </location>
</feature>
<dbReference type="GO" id="GO:0008270">
    <property type="term" value="F:zinc ion binding"/>
    <property type="evidence" value="ECO:0007669"/>
    <property type="project" value="UniProtKB-KW"/>
</dbReference>
<evidence type="ECO:0000256" key="5">
    <source>
        <dbReference type="ARBA" id="ARBA00022833"/>
    </source>
</evidence>
<comment type="catalytic activity">
    <reaction evidence="1">
        <text>Thiol-dependent hydrolysis of ester, thioester, amide, peptide and isopeptide bonds formed by the C-terminal Gly of ubiquitin (a 76-residue protein attached to proteins as an intracellular targeting signal).</text>
        <dbReference type="EC" id="3.4.19.12"/>
    </reaction>
</comment>
<dbReference type="SUPFAM" id="SSF144232">
    <property type="entry name" value="HIT/MYND zinc finger-like"/>
    <property type="match status" value="1"/>
</dbReference>
<proteinExistence type="predicted"/>
<dbReference type="InterPro" id="IPR018200">
    <property type="entry name" value="USP_CS"/>
</dbReference>
<dbReference type="Pfam" id="PF01753">
    <property type="entry name" value="zf-MYND"/>
    <property type="match status" value="1"/>
</dbReference>
<keyword evidence="3" id="KW-0479">Metal-binding</keyword>
<dbReference type="SUPFAM" id="SSF101447">
    <property type="entry name" value="Formin homology 2 domain (FH2 domain)"/>
    <property type="match status" value="1"/>
</dbReference>
<feature type="compositionally biased region" description="Basic and acidic residues" evidence="7">
    <location>
        <begin position="810"/>
        <end position="820"/>
    </location>
</feature>
<feature type="compositionally biased region" description="Low complexity" evidence="7">
    <location>
        <begin position="13"/>
        <end position="48"/>
    </location>
</feature>
<accession>A0A8S1F5E7</accession>
<feature type="compositionally biased region" description="Polar residues" evidence="7">
    <location>
        <begin position="50"/>
        <end position="59"/>
    </location>
</feature>
<name>A0A8S1F5E7_9PELO</name>
<feature type="region of interest" description="Disordered" evidence="7">
    <location>
        <begin position="270"/>
        <end position="334"/>
    </location>
</feature>
<dbReference type="Gene3D" id="3.90.70.10">
    <property type="entry name" value="Cysteine proteinases"/>
    <property type="match status" value="2"/>
</dbReference>
<gene>
    <name evidence="10" type="ORF">CBOVIS_LOCUS12477</name>
</gene>
<keyword evidence="11" id="KW-1185">Reference proteome</keyword>
<evidence type="ECO:0000256" key="4">
    <source>
        <dbReference type="ARBA" id="ARBA00022771"/>
    </source>
</evidence>
<evidence type="ECO:0000256" key="3">
    <source>
        <dbReference type="ARBA" id="ARBA00022723"/>
    </source>
</evidence>
<dbReference type="PROSITE" id="PS00973">
    <property type="entry name" value="USP_2"/>
    <property type="match status" value="1"/>
</dbReference>
<evidence type="ECO:0000256" key="1">
    <source>
        <dbReference type="ARBA" id="ARBA00000707"/>
    </source>
</evidence>
<dbReference type="OrthoDB" id="265776at2759"/>
<sequence>MRKQEDGTAAPYSRLSSSCSSIRSTNYSVQRPSYTSSMSSYKPSSYTPGSRLTTTSHEASSPLPSRSRTSYSSTSSSTTPSSLSRTLSSSRKTLYTSPAAARASVSAADNLTTSSYGTLGKYKASNLADFASPSSSSTRSSLRSRAIEKTPDHASTNGRIDLGPTTRSNMVHPTSSHIRSRSTSYRTINVSQFTQQARERADREEKDRQYREWCEREMERESVQNFDAIISPPTPSTAVNDFKRAVTSTSSYRPSYARADNNVVASSYSAVAPTIPPPGYSSSSTLLRSRHAPTETDYRTVSPTPSASPAPPPPPPPPPPPSTSSTNSLSISGGARIPRSMSAAVIGATAHPPDYAVRAPYKPMAKVSPYDDDVDRGCVVPEGFTGLRNIGNTCFMNSVLQMLVNNIELREFFLKDHYKIEINESNPLGSQGRLAQAFADFMKQMWSGMHKAIEPTKIKEIVAEKASQFANFAQHDAHEFLSFLLDGLHEDVNRVKKKPLTGTVDSDGRHDIDVSNEAWHNHILRNDSIFVDLFHGQLKSHVQCPRCDKVMHAISITFDPFVYLPVPFPKLKKTHNVYFWPLDMQAKPIKITVSYSNEGTIADMLSAVGGAARVSSRNLRAIEAFGHRINKIFANDEKASDIGPSDVIYVFQIHDEADCNEEIVVLYTIQRQLFPNSLRYMCNECGTAQGKLKACDACYNAYYCSKECQLNNWSSGGHRDDCRRRPTSDVVGQPLIVSFPRSQLTYSHLYRVLEAKARHTVTIFQQPQYEANQEEGSSESDALALPTSTMRTRSGVGAPPSFQNAATTRSTDRRSEEAPKRQSVLAEPRSKTEKMFDVRKLNTSTDSFGEVICEATPVFEKIRSGSYISINWINLRFGKEYITVGNRAELDIDVDKSRLLCSASSNSIEKASRNEAPKLTQMLDLFSETERLKPEESWYCSSCKEHVEATKKLQLYRLPPILIIQLKRFVYTAFTHQSSLHRRSKDERTVEYPLENLDMSPFLAETAPPQASTTYDLTGVVCHNGSSYFGHYISMGRLADFDSRKSKIDWRQFDDSMVTRQSASNLHTDDAYLLFYKLRDSQATRQIFKKHYSCDPGDNDDEIVEKM</sequence>
<evidence type="ECO:0000256" key="7">
    <source>
        <dbReference type="SAM" id="MobiDB-lite"/>
    </source>
</evidence>
<feature type="domain" description="MYND-type" evidence="9">
    <location>
        <begin position="682"/>
        <end position="722"/>
    </location>
</feature>
<dbReference type="InterPro" id="IPR050185">
    <property type="entry name" value="Ub_carboxyl-term_hydrolase"/>
</dbReference>
<dbReference type="PANTHER" id="PTHR21646">
    <property type="entry name" value="UBIQUITIN CARBOXYL-TERMINAL HYDROLASE"/>
    <property type="match status" value="1"/>
</dbReference>